<dbReference type="InterPro" id="IPR011053">
    <property type="entry name" value="Single_hybrid_motif"/>
</dbReference>
<dbReference type="OrthoDB" id="6646414at2"/>
<dbReference type="PANTHER" id="PTHR30469:SF11">
    <property type="entry name" value="BLL4320 PROTEIN"/>
    <property type="match status" value="1"/>
</dbReference>
<gene>
    <name evidence="1" type="ORF">AO384_0497</name>
</gene>
<keyword evidence="2" id="KW-1185">Reference proteome</keyword>
<dbReference type="EMBL" id="LXHC01000005">
    <property type="protein sequence ID" value="OAU97811.1"/>
    <property type="molecule type" value="Genomic_DNA"/>
</dbReference>
<dbReference type="RefSeq" id="WP_064611087.1">
    <property type="nucleotide sequence ID" value="NZ_LXHB01000080.1"/>
</dbReference>
<evidence type="ECO:0000313" key="1">
    <source>
        <dbReference type="EMBL" id="OAU97811.1"/>
    </source>
</evidence>
<dbReference type="PANTHER" id="PTHR30469">
    <property type="entry name" value="MULTIDRUG RESISTANCE PROTEIN MDTA"/>
    <property type="match status" value="1"/>
</dbReference>
<dbReference type="PATRIC" id="fig|480.237.peg.651"/>
<dbReference type="Gene3D" id="2.40.50.100">
    <property type="match status" value="1"/>
</dbReference>
<evidence type="ECO:0000313" key="2">
    <source>
        <dbReference type="Proteomes" id="UP000078228"/>
    </source>
</evidence>
<proteinExistence type="predicted"/>
<organism evidence="1 2">
    <name type="scientific">Moraxella catarrhalis</name>
    <name type="common">Branhamella catarrhalis</name>
    <dbReference type="NCBI Taxonomy" id="480"/>
    <lineage>
        <taxon>Bacteria</taxon>
        <taxon>Pseudomonadati</taxon>
        <taxon>Pseudomonadota</taxon>
        <taxon>Gammaproteobacteria</taxon>
        <taxon>Moraxellales</taxon>
        <taxon>Moraxellaceae</taxon>
        <taxon>Moraxella</taxon>
    </lineage>
</organism>
<protein>
    <submittedName>
        <fullName evidence="1">Uncharacterized protein</fullName>
    </submittedName>
</protein>
<dbReference type="GO" id="GO:1990281">
    <property type="term" value="C:efflux pump complex"/>
    <property type="evidence" value="ECO:0007669"/>
    <property type="project" value="TreeGrafter"/>
</dbReference>
<accession>A0A198UN86</accession>
<dbReference type="GO" id="GO:0015562">
    <property type="term" value="F:efflux transmembrane transporter activity"/>
    <property type="evidence" value="ECO:0007669"/>
    <property type="project" value="TreeGrafter"/>
</dbReference>
<dbReference type="Proteomes" id="UP000078228">
    <property type="component" value="Unassembled WGS sequence"/>
</dbReference>
<sequence length="334" mass="36764">MTAHKDQSTKPPKTRLKSPFTTLSLIAALTMGVAVSACSDDRPKSPVVKAADDGITLDKDSIMTVKMSKYQPSFAFDGKIIPANHASLSLDTAATVEHIFVNAGDDVSKDDVLLSYLTYLESSPSEITALHAPFDGMIHTIFAHADEHYDAKTPLVEIYDISQLKFISHLSSALMDYIKLGDAVTFGIDGVAHVGQISQVNVNEQNPQLIEAHVIIKPNPDEKPKDLLGRRVVGHIDYGQIQVGVMMPRRAVYDRQLNILALDGFDEPPHKPDAPIDGYVWVVKQDHRLSLSPVKILEYHPKTEQFLVQGITEDSLVTTATLPKEAHDKQVTVR</sequence>
<comment type="caution">
    <text evidence="1">The sequence shown here is derived from an EMBL/GenBank/DDBJ whole genome shotgun (WGS) entry which is preliminary data.</text>
</comment>
<name>A0A198UN86_MORCA</name>
<dbReference type="AlphaFoldDB" id="A0A198UN86"/>
<reference evidence="1 2" key="1">
    <citation type="journal article" date="2016" name="Genome Biol. Evol.">
        <title>Comparative Genomic Analyses of the Moraxella catarrhalis Serosensitive and Seroresistant Lineages Demonstrate Their Independent Evolution.</title>
        <authorList>
            <person name="Earl J.P."/>
            <person name="de Vries S.P."/>
            <person name="Ahmed A."/>
            <person name="Powell E."/>
            <person name="Schultz M.P."/>
            <person name="Hermans P.W."/>
            <person name="Hill D.J."/>
            <person name="Zhou Z."/>
            <person name="Constantinidou C.I."/>
            <person name="Hu F.Z."/>
            <person name="Bootsma H.J."/>
            <person name="Ehrlich G.D."/>
        </authorList>
    </citation>
    <scope>NUCLEOTIDE SEQUENCE [LARGE SCALE GENOMIC DNA]</scope>
    <source>
        <strain evidence="1 2">Z7542</strain>
    </source>
</reference>
<dbReference type="SUPFAM" id="SSF51230">
    <property type="entry name" value="Single hybrid motif"/>
    <property type="match status" value="1"/>
</dbReference>